<dbReference type="Proteomes" id="UP001476583">
    <property type="component" value="Chromosome"/>
</dbReference>
<dbReference type="SUPFAM" id="SSF53474">
    <property type="entry name" value="alpha/beta-Hydrolases"/>
    <property type="match status" value="1"/>
</dbReference>
<dbReference type="GO" id="GO:0016787">
    <property type="term" value="F:hydrolase activity"/>
    <property type="evidence" value="ECO:0007669"/>
    <property type="project" value="UniProtKB-KW"/>
</dbReference>
<dbReference type="InterPro" id="IPR029058">
    <property type="entry name" value="AB_hydrolase_fold"/>
</dbReference>
<dbReference type="PIRSF" id="PIRSF037442">
    <property type="entry name" value="UCP037442_abhydr"/>
    <property type="match status" value="1"/>
</dbReference>
<name>A0ABZ2RH82_ECTME</name>
<dbReference type="Pfam" id="PF12146">
    <property type="entry name" value="Hydrolase_4"/>
    <property type="match status" value="1"/>
</dbReference>
<evidence type="ECO:0000313" key="2">
    <source>
        <dbReference type="EMBL" id="WXL26368.1"/>
    </source>
</evidence>
<sequence length="289" mass="32475">MSTERPAIQSENLSLRALDGYPLAATRYHAANPQAHLLIAGATGVPQGFYRRFAEYAAQQGFSTLTLDYRGIGKSKPATLRGFEMHYLDWANLDLAAAVDQHSHAEHPLYMIGHSFGGHAFGLLPNHQQVKGFYTFGTGAGWHGWMPKSEQIRVLTMWHLIGPILTRVKGYLAWSKLGMGEDLPMGVYTNWKKWCSHPRYFFDDPDMPDIAERFASVTTPIVACNATDDLWAPAASRDAFMAGYRNAPYQTRTVHAPEEFGNIGHMGYFRPSSQALWDEALNWFAQLYK</sequence>
<evidence type="ECO:0000259" key="1">
    <source>
        <dbReference type="Pfam" id="PF12146"/>
    </source>
</evidence>
<accession>A0ABZ2RH82</accession>
<feature type="domain" description="Serine aminopeptidase S33" evidence="1">
    <location>
        <begin position="34"/>
        <end position="142"/>
    </location>
</feature>
<proteinExistence type="predicted"/>
<dbReference type="InterPro" id="IPR017208">
    <property type="entry name" value="UCP037442_abhydr"/>
</dbReference>
<dbReference type="Gene3D" id="3.40.50.1820">
    <property type="entry name" value="alpha/beta hydrolase"/>
    <property type="match status" value="1"/>
</dbReference>
<keyword evidence="3" id="KW-1185">Reference proteome</keyword>
<dbReference type="InterPro" id="IPR022742">
    <property type="entry name" value="Hydrolase_4"/>
</dbReference>
<organism evidence="2 3">
    <name type="scientific">Ectopseudomonas mendocina</name>
    <name type="common">Pseudomonas mendocina</name>
    <dbReference type="NCBI Taxonomy" id="300"/>
    <lineage>
        <taxon>Bacteria</taxon>
        <taxon>Pseudomonadati</taxon>
        <taxon>Pseudomonadota</taxon>
        <taxon>Gammaproteobacteria</taxon>
        <taxon>Pseudomonadales</taxon>
        <taxon>Pseudomonadaceae</taxon>
        <taxon>Ectopseudomonas</taxon>
    </lineage>
</organism>
<evidence type="ECO:0000313" key="3">
    <source>
        <dbReference type="Proteomes" id="UP001476583"/>
    </source>
</evidence>
<dbReference type="EMBL" id="CP148074">
    <property type="protein sequence ID" value="WXL26368.1"/>
    <property type="molecule type" value="Genomic_DNA"/>
</dbReference>
<keyword evidence="2" id="KW-0378">Hydrolase</keyword>
<protein>
    <submittedName>
        <fullName evidence="2">Alpha/beta fold hydrolase</fullName>
    </submittedName>
</protein>
<reference evidence="2 3" key="1">
    <citation type="submission" date="2024-03" db="EMBL/GenBank/DDBJ databases">
        <title>Complete genome of BD2.</title>
        <authorList>
            <person name="Cao G."/>
        </authorList>
    </citation>
    <scope>NUCLEOTIDE SEQUENCE [LARGE SCALE GENOMIC DNA]</scope>
    <source>
        <strain evidence="2 3">BD2</strain>
    </source>
</reference>
<gene>
    <name evidence="2" type="ORF">WG219_02440</name>
</gene>